<protein>
    <submittedName>
        <fullName evidence="1">Uncharacterized protein</fullName>
    </submittedName>
</protein>
<proteinExistence type="predicted"/>
<sequence length="148" mass="18389">MNTQKQYWKMMRSNRKTAQNYLQYHIKNMIDKHPYRDEMMKRLYEFENDQSLLFLISFMGHSLDQNHKVLESIDTHQQEQLQTLNESMSAIEESMNNLYEFYHKQFEEFSYKFLSLDKRINELTNKLRRRAPRKNKFQRLMDWFKSLV</sequence>
<evidence type="ECO:0000313" key="2">
    <source>
        <dbReference type="Proteomes" id="UP000296201"/>
    </source>
</evidence>
<name>A0A4P7NY85_9GAMM</name>
<evidence type="ECO:0000313" key="1">
    <source>
        <dbReference type="EMBL" id="QBZ82750.1"/>
    </source>
</evidence>
<keyword evidence="2" id="KW-1185">Reference proteome</keyword>
<dbReference type="AlphaFoldDB" id="A0A4P7NY85"/>
<dbReference type="Gene3D" id="3.90.20.10">
    <property type="match status" value="1"/>
</dbReference>
<gene>
    <name evidence="1" type="ORF">GHNINEIG_00786</name>
</gene>
<dbReference type="Proteomes" id="UP000296201">
    <property type="component" value="Chromosome"/>
</dbReference>
<organism evidence="1 2">
    <name type="scientific">Hydrogenovibrio crunogenus</name>
    <dbReference type="NCBI Taxonomy" id="39765"/>
    <lineage>
        <taxon>Bacteria</taxon>
        <taxon>Pseudomonadati</taxon>
        <taxon>Pseudomonadota</taxon>
        <taxon>Gammaproteobacteria</taxon>
        <taxon>Thiotrichales</taxon>
        <taxon>Piscirickettsiaceae</taxon>
        <taxon>Hydrogenovibrio</taxon>
    </lineage>
</organism>
<accession>A0A4P7NY85</accession>
<reference evidence="1 2" key="1">
    <citation type="submission" date="2018-08" db="EMBL/GenBank/DDBJ databases">
        <title>Horizontal acquisition of hydrogen conversion ability and other habitat adaptations in Hydrogenovibrio crunogenus strains.</title>
        <authorList>
            <person name="Gonnella G."/>
            <person name="Adam N."/>
            <person name="Perner M."/>
        </authorList>
    </citation>
    <scope>NUCLEOTIDE SEQUENCE [LARGE SCALE GENOMIC DNA]</scope>
    <source>
        <strain evidence="1 2">SP-41</strain>
    </source>
</reference>
<dbReference type="EMBL" id="CP032096">
    <property type="protein sequence ID" value="QBZ82750.1"/>
    <property type="molecule type" value="Genomic_DNA"/>
</dbReference>
<dbReference type="RefSeq" id="WP_135795426.1">
    <property type="nucleotide sequence ID" value="NZ_CP032096.1"/>
</dbReference>